<evidence type="ECO:0000256" key="1">
    <source>
        <dbReference type="ARBA" id="ARBA00022676"/>
    </source>
</evidence>
<keyword evidence="7" id="KW-1185">Reference proteome</keyword>
<dbReference type="Pfam" id="PF00534">
    <property type="entry name" value="Glycos_transf_1"/>
    <property type="match status" value="1"/>
</dbReference>
<feature type="compositionally biased region" description="Pro residues" evidence="3">
    <location>
        <begin position="1"/>
        <end position="11"/>
    </location>
</feature>
<evidence type="ECO:0000313" key="6">
    <source>
        <dbReference type="EMBL" id="QOR69787.1"/>
    </source>
</evidence>
<name>A0A7M1SRM1_9MICO</name>
<feature type="domain" description="Glycosyltransferase subfamily 4-like N-terminal" evidence="5">
    <location>
        <begin position="174"/>
        <end position="278"/>
    </location>
</feature>
<reference evidence="6 7" key="1">
    <citation type="submission" date="2020-10" db="EMBL/GenBank/DDBJ databases">
        <title>Haloactinobacterium sp. RN3S43, a bacterium isolated from saline soil.</title>
        <authorList>
            <person name="Sun J.-Q."/>
        </authorList>
    </citation>
    <scope>NUCLEOTIDE SEQUENCE [LARGE SCALE GENOMIC DNA]</scope>
    <source>
        <strain evidence="6 7">RN3S43</strain>
    </source>
</reference>
<dbReference type="AlphaFoldDB" id="A0A7M1SRM1"/>
<proteinExistence type="predicted"/>
<dbReference type="Pfam" id="PF13439">
    <property type="entry name" value="Glyco_transf_4"/>
    <property type="match status" value="1"/>
</dbReference>
<feature type="compositionally biased region" description="Low complexity" evidence="3">
    <location>
        <begin position="130"/>
        <end position="142"/>
    </location>
</feature>
<evidence type="ECO:0000259" key="5">
    <source>
        <dbReference type="Pfam" id="PF13439"/>
    </source>
</evidence>
<feature type="region of interest" description="Disordered" evidence="3">
    <location>
        <begin position="1"/>
        <end position="22"/>
    </location>
</feature>
<keyword evidence="1" id="KW-0328">Glycosyltransferase</keyword>
<accession>A0A7M1SRM1</accession>
<dbReference type="RefSeq" id="WP_193496422.1">
    <property type="nucleotide sequence ID" value="NZ_CP063169.1"/>
</dbReference>
<evidence type="ECO:0000259" key="4">
    <source>
        <dbReference type="Pfam" id="PF00534"/>
    </source>
</evidence>
<dbReference type="PANTHER" id="PTHR12526:SF600">
    <property type="entry name" value="GLYCOSYL TRANSFERASE GROUP 1"/>
    <property type="match status" value="1"/>
</dbReference>
<dbReference type="Proteomes" id="UP000593758">
    <property type="component" value="Chromosome"/>
</dbReference>
<gene>
    <name evidence="6" type="ORF">IM660_14100</name>
</gene>
<protein>
    <submittedName>
        <fullName evidence="6">Glycosyltransferase</fullName>
    </submittedName>
</protein>
<evidence type="ECO:0000313" key="7">
    <source>
        <dbReference type="Proteomes" id="UP000593758"/>
    </source>
</evidence>
<evidence type="ECO:0000256" key="3">
    <source>
        <dbReference type="SAM" id="MobiDB-lite"/>
    </source>
</evidence>
<dbReference type="SUPFAM" id="SSF53756">
    <property type="entry name" value="UDP-Glycosyltransferase/glycogen phosphorylase"/>
    <property type="match status" value="1"/>
</dbReference>
<dbReference type="InterPro" id="IPR028098">
    <property type="entry name" value="Glyco_trans_4-like_N"/>
</dbReference>
<organism evidence="6 7">
    <name type="scientific">Ruania alkalisoli</name>
    <dbReference type="NCBI Taxonomy" id="2779775"/>
    <lineage>
        <taxon>Bacteria</taxon>
        <taxon>Bacillati</taxon>
        <taxon>Actinomycetota</taxon>
        <taxon>Actinomycetes</taxon>
        <taxon>Micrococcales</taxon>
        <taxon>Ruaniaceae</taxon>
        <taxon>Ruania</taxon>
    </lineage>
</organism>
<feature type="region of interest" description="Disordered" evidence="3">
    <location>
        <begin position="130"/>
        <end position="156"/>
    </location>
</feature>
<dbReference type="KEGG" id="halt:IM660_14100"/>
<evidence type="ECO:0000256" key="2">
    <source>
        <dbReference type="ARBA" id="ARBA00022679"/>
    </source>
</evidence>
<feature type="domain" description="Glycosyl transferase family 1" evidence="4">
    <location>
        <begin position="298"/>
        <end position="468"/>
    </location>
</feature>
<dbReference type="PANTHER" id="PTHR12526">
    <property type="entry name" value="GLYCOSYLTRANSFERASE"/>
    <property type="match status" value="1"/>
</dbReference>
<dbReference type="InterPro" id="IPR001296">
    <property type="entry name" value="Glyco_trans_1"/>
</dbReference>
<sequence>MTDPETVPPEQIPDGDSDPGQLEDALGGALREAQLRTKDGHIPRVAILVYNDAHADTRVLKTAATLREAGCEVRILAVARERAGYPEGSETLPNGVQIVRLPEFQLARSAPWLADAYRWVLARLRRVAGAEEPATSTTSTHPTSPPTEPTGTPAPAVAAKPVGALLDVWLRTYRTVSLAIYWRAAISDGVAFHPDVIHANDGNTLAPAMRIARHTGAAIVYDAHELWRRRNVRPRPVAPHVEHLLERLGIRRAAAVITVSPSIATWLHRTYRLRRRPQLVRNIPPAAPVPDPATGVLRERAGLAATDQVIAYGGRITTSRGIEETIDALAHLPVHVHLVLLGYGEEDYLAVVRRRAAEAGVSDRVHLVGAVASHEVATALADADVSVVYVRPTCLSYEFSLPNKLFESIHAGLPIVAADLPDTKTVVTEHGVGAVFSVTGGAEDLAAAIERVLADPEPFREAAQAAARELTWEGEARVLLGEYERVLAGVRT</sequence>
<dbReference type="EMBL" id="CP063169">
    <property type="protein sequence ID" value="QOR69787.1"/>
    <property type="molecule type" value="Genomic_DNA"/>
</dbReference>
<dbReference type="Gene3D" id="3.40.50.2000">
    <property type="entry name" value="Glycogen Phosphorylase B"/>
    <property type="match status" value="2"/>
</dbReference>
<dbReference type="GO" id="GO:0016757">
    <property type="term" value="F:glycosyltransferase activity"/>
    <property type="evidence" value="ECO:0007669"/>
    <property type="project" value="UniProtKB-KW"/>
</dbReference>
<keyword evidence="2 6" id="KW-0808">Transferase</keyword>